<organism evidence="2 3">
    <name type="scientific">Actinomadura keratinilytica</name>
    <dbReference type="NCBI Taxonomy" id="547461"/>
    <lineage>
        <taxon>Bacteria</taxon>
        <taxon>Bacillati</taxon>
        <taxon>Actinomycetota</taxon>
        <taxon>Actinomycetes</taxon>
        <taxon>Streptosporangiales</taxon>
        <taxon>Thermomonosporaceae</taxon>
        <taxon>Actinomadura</taxon>
    </lineage>
</organism>
<comment type="caution">
    <text evidence="2">The sequence shown here is derived from an EMBL/GenBank/DDBJ whole genome shotgun (WGS) entry which is preliminary data.</text>
</comment>
<protein>
    <submittedName>
        <fullName evidence="2">Uncharacterized protein</fullName>
    </submittedName>
</protein>
<feature type="compositionally biased region" description="Basic and acidic residues" evidence="1">
    <location>
        <begin position="150"/>
        <end position="161"/>
    </location>
</feature>
<name>A0ABP7Y857_9ACTN</name>
<feature type="region of interest" description="Disordered" evidence="1">
    <location>
        <begin position="1"/>
        <end position="78"/>
    </location>
</feature>
<feature type="compositionally biased region" description="Gly residues" evidence="1">
    <location>
        <begin position="162"/>
        <end position="171"/>
    </location>
</feature>
<feature type="compositionally biased region" description="Low complexity" evidence="1">
    <location>
        <begin position="54"/>
        <end position="72"/>
    </location>
</feature>
<evidence type="ECO:0000256" key="1">
    <source>
        <dbReference type="SAM" id="MobiDB-lite"/>
    </source>
</evidence>
<proteinExistence type="predicted"/>
<evidence type="ECO:0000313" key="2">
    <source>
        <dbReference type="EMBL" id="GAA4132146.1"/>
    </source>
</evidence>
<reference evidence="3" key="1">
    <citation type="journal article" date="2019" name="Int. J. Syst. Evol. Microbiol.">
        <title>The Global Catalogue of Microorganisms (GCM) 10K type strain sequencing project: providing services to taxonomists for standard genome sequencing and annotation.</title>
        <authorList>
            <consortium name="The Broad Institute Genomics Platform"/>
            <consortium name="The Broad Institute Genome Sequencing Center for Infectious Disease"/>
            <person name="Wu L."/>
            <person name="Ma J."/>
        </authorList>
    </citation>
    <scope>NUCLEOTIDE SEQUENCE [LARGE SCALE GENOMIC DNA]</scope>
    <source>
        <strain evidence="3">JCM 17316</strain>
    </source>
</reference>
<feature type="compositionally biased region" description="Basic residues" evidence="1">
    <location>
        <begin position="43"/>
        <end position="53"/>
    </location>
</feature>
<gene>
    <name evidence="2" type="ORF">GCM10022416_11590</name>
</gene>
<feature type="region of interest" description="Disordered" evidence="1">
    <location>
        <begin position="92"/>
        <end position="171"/>
    </location>
</feature>
<feature type="compositionally biased region" description="Low complexity" evidence="1">
    <location>
        <begin position="97"/>
        <end position="110"/>
    </location>
</feature>
<evidence type="ECO:0000313" key="3">
    <source>
        <dbReference type="Proteomes" id="UP001500266"/>
    </source>
</evidence>
<sequence length="171" mass="18069">MAGPLGDTRTTEPALIKPPPQAAIHALPHAIGHAQKTLITSRRSSKRTARNTRTRSPTTTPTPGPTRSATRAPPNPHRQAAIQALRYTFGHAEKTPTARPATRFATDAPTGVRRTSRCPGRGRDGLAPDGRGYALAPTGPACVAAVSARRSRDQIGRRERPGGNGGRPPAF</sequence>
<dbReference type="Proteomes" id="UP001500266">
    <property type="component" value="Unassembled WGS sequence"/>
</dbReference>
<dbReference type="EMBL" id="BAABDO010000010">
    <property type="protein sequence ID" value="GAA4132146.1"/>
    <property type="molecule type" value="Genomic_DNA"/>
</dbReference>
<keyword evidence="3" id="KW-1185">Reference proteome</keyword>
<accession>A0ABP7Y857</accession>